<dbReference type="EMBL" id="FNQP01000001">
    <property type="protein sequence ID" value="SDZ75620.1"/>
    <property type="molecule type" value="Genomic_DNA"/>
</dbReference>
<name>A0A1H3VLG9_9GAMM</name>
<proteinExistence type="predicted"/>
<dbReference type="Gene3D" id="3.40.50.10140">
    <property type="entry name" value="Toll/interleukin-1 receptor homology (TIR) domain"/>
    <property type="match status" value="1"/>
</dbReference>
<keyword evidence="3" id="KW-1185">Reference proteome</keyword>
<evidence type="ECO:0000313" key="3">
    <source>
        <dbReference type="Proteomes" id="UP000199397"/>
    </source>
</evidence>
<protein>
    <submittedName>
        <fullName evidence="2">TIR domain-containing protein</fullName>
    </submittedName>
</protein>
<dbReference type="AlphaFoldDB" id="A0A1H3VLG9"/>
<dbReference type="Pfam" id="PF13676">
    <property type="entry name" value="TIR_2"/>
    <property type="match status" value="1"/>
</dbReference>
<evidence type="ECO:0000313" key="2">
    <source>
        <dbReference type="EMBL" id="SDZ75620.1"/>
    </source>
</evidence>
<dbReference type="OrthoDB" id="7052909at2"/>
<dbReference type="STRING" id="525918.SAMN05660964_00150"/>
<dbReference type="InterPro" id="IPR000157">
    <property type="entry name" value="TIR_dom"/>
</dbReference>
<sequence>MTYEYDVFLSYRRYGMWPRWVSGIFLEIFKHWLGEELGRDVTIFFDQDMETGTNWPSRLANAHAKSRVLVPLWSHQYFTSDWCLTELSLMRAREEQCGFSSRENPKGLIIPAIIHDCEDLPSDIKCIQSISLHGYTNPLITINSPTAEKLSDAISDRWAKDIAHAINSAPEYDASWLNLSHEKFKATYSRNNAKQTQVPRI</sequence>
<dbReference type="GO" id="GO:0007165">
    <property type="term" value="P:signal transduction"/>
    <property type="evidence" value="ECO:0007669"/>
    <property type="project" value="InterPro"/>
</dbReference>
<reference evidence="2 3" key="1">
    <citation type="submission" date="2016-10" db="EMBL/GenBank/DDBJ databases">
        <authorList>
            <person name="de Groot N.N."/>
        </authorList>
    </citation>
    <scope>NUCLEOTIDE SEQUENCE [LARGE SCALE GENOMIC DNA]</scope>
    <source>
        <strain evidence="2 3">DSM 21228</strain>
    </source>
</reference>
<dbReference type="RefSeq" id="WP_093064383.1">
    <property type="nucleotide sequence ID" value="NZ_FNQP01000001.1"/>
</dbReference>
<evidence type="ECO:0000259" key="1">
    <source>
        <dbReference type="PROSITE" id="PS50104"/>
    </source>
</evidence>
<organism evidence="2 3">
    <name type="scientific">Thiothrix caldifontis</name>
    <dbReference type="NCBI Taxonomy" id="525918"/>
    <lineage>
        <taxon>Bacteria</taxon>
        <taxon>Pseudomonadati</taxon>
        <taxon>Pseudomonadota</taxon>
        <taxon>Gammaproteobacteria</taxon>
        <taxon>Thiotrichales</taxon>
        <taxon>Thiotrichaceae</taxon>
        <taxon>Thiothrix</taxon>
    </lineage>
</organism>
<dbReference type="InterPro" id="IPR035897">
    <property type="entry name" value="Toll_tir_struct_dom_sf"/>
</dbReference>
<feature type="domain" description="TIR" evidence="1">
    <location>
        <begin position="3"/>
        <end position="162"/>
    </location>
</feature>
<dbReference type="PROSITE" id="PS50104">
    <property type="entry name" value="TIR"/>
    <property type="match status" value="1"/>
</dbReference>
<accession>A0A1H3VLG9</accession>
<gene>
    <name evidence="2" type="ORF">SAMN05660964_00150</name>
</gene>
<dbReference type="Proteomes" id="UP000199397">
    <property type="component" value="Unassembled WGS sequence"/>
</dbReference>
<dbReference type="SUPFAM" id="SSF52200">
    <property type="entry name" value="Toll/Interleukin receptor TIR domain"/>
    <property type="match status" value="1"/>
</dbReference>